<protein>
    <submittedName>
        <fullName evidence="2">Uncharacterized protein</fullName>
    </submittedName>
</protein>
<evidence type="ECO:0000313" key="2">
    <source>
        <dbReference type="EMBL" id="KAG6679467.1"/>
    </source>
</evidence>
<dbReference type="EMBL" id="CM031838">
    <property type="protein sequence ID" value="KAG6679467.1"/>
    <property type="molecule type" value="Genomic_DNA"/>
</dbReference>
<keyword evidence="1" id="KW-0812">Transmembrane</keyword>
<proteinExistence type="predicted"/>
<evidence type="ECO:0000256" key="1">
    <source>
        <dbReference type="SAM" id="Phobius"/>
    </source>
</evidence>
<sequence>MHSSLYYFTLFYFIYRSIFFSLSPHFLPAFSLPISLFFISPNPFGSTLRFFIAVRFLVAEHSALHELLLQRQPNHSKVSSTGFKQIRFVRKAKISDFLRCTQSLRLKQPHSFWH</sequence>
<gene>
    <name evidence="2" type="ORF">I3842_14G132800</name>
</gene>
<dbReference type="AlphaFoldDB" id="A0A922D4Y3"/>
<reference evidence="2" key="1">
    <citation type="submission" date="2021-01" db="EMBL/GenBank/DDBJ databases">
        <authorList>
            <person name="Lovell J.T."/>
            <person name="Bentley N."/>
            <person name="Bhattarai G."/>
            <person name="Jenkins J.W."/>
            <person name="Sreedasyam A."/>
            <person name="Alarcon Y."/>
            <person name="Bock C."/>
            <person name="Boston L."/>
            <person name="Carlson J."/>
            <person name="Cervantes K."/>
            <person name="Clermont K."/>
            <person name="Krom N."/>
            <person name="Kubenka K."/>
            <person name="Mamidi S."/>
            <person name="Mattison C."/>
            <person name="Monteros M."/>
            <person name="Pisani C."/>
            <person name="Plott C."/>
            <person name="Rajasekar S."/>
            <person name="Rhein H.S."/>
            <person name="Rohla C."/>
            <person name="Song M."/>
            <person name="Hilaire R.S."/>
            <person name="Shu S."/>
            <person name="Wells L."/>
            <person name="Wang X."/>
            <person name="Webber J."/>
            <person name="Heerema R.J."/>
            <person name="Klein P."/>
            <person name="Conner P."/>
            <person name="Grauke L."/>
            <person name="Grimwood J."/>
            <person name="Schmutz J."/>
            <person name="Randall J.J."/>
        </authorList>
    </citation>
    <scope>NUCLEOTIDE SEQUENCE</scope>
    <source>
        <tissue evidence="2">Leaf</tissue>
    </source>
</reference>
<organism evidence="2 3">
    <name type="scientific">Carya illinoinensis</name>
    <name type="common">Pecan</name>
    <dbReference type="NCBI Taxonomy" id="32201"/>
    <lineage>
        <taxon>Eukaryota</taxon>
        <taxon>Viridiplantae</taxon>
        <taxon>Streptophyta</taxon>
        <taxon>Embryophyta</taxon>
        <taxon>Tracheophyta</taxon>
        <taxon>Spermatophyta</taxon>
        <taxon>Magnoliopsida</taxon>
        <taxon>eudicotyledons</taxon>
        <taxon>Gunneridae</taxon>
        <taxon>Pentapetalae</taxon>
        <taxon>rosids</taxon>
        <taxon>fabids</taxon>
        <taxon>Fagales</taxon>
        <taxon>Juglandaceae</taxon>
        <taxon>Carya</taxon>
    </lineage>
</organism>
<dbReference type="Proteomes" id="UP000811246">
    <property type="component" value="Chromosome 14"/>
</dbReference>
<feature type="transmembrane region" description="Helical" evidence="1">
    <location>
        <begin position="12"/>
        <end position="39"/>
    </location>
</feature>
<comment type="caution">
    <text evidence="2">The sequence shown here is derived from an EMBL/GenBank/DDBJ whole genome shotgun (WGS) entry which is preliminary data.</text>
</comment>
<keyword evidence="1" id="KW-1133">Transmembrane helix</keyword>
<accession>A0A922D4Y3</accession>
<name>A0A922D4Y3_CARIL</name>
<keyword evidence="1" id="KW-0472">Membrane</keyword>
<evidence type="ECO:0000313" key="3">
    <source>
        <dbReference type="Proteomes" id="UP000811246"/>
    </source>
</evidence>